<dbReference type="Gene3D" id="3.40.50.300">
    <property type="entry name" value="P-loop containing nucleotide triphosphate hydrolases"/>
    <property type="match status" value="1"/>
</dbReference>
<accession>A0A1I0XVE8</accession>
<name>A0A1I0XVE8_9CLOT</name>
<dbReference type="InterPro" id="IPR025944">
    <property type="entry name" value="Sigma_54_int_dom_CS"/>
</dbReference>
<keyword evidence="5" id="KW-0238">DNA-binding</keyword>
<evidence type="ECO:0000313" key="9">
    <source>
        <dbReference type="EMBL" id="SFB05035.1"/>
    </source>
</evidence>
<dbReference type="PROSITE" id="PS00688">
    <property type="entry name" value="SIGMA54_INTERACT_3"/>
    <property type="match status" value="1"/>
</dbReference>
<dbReference type="Pfam" id="PF00158">
    <property type="entry name" value="Sigma54_activat"/>
    <property type="match status" value="1"/>
</dbReference>
<proteinExistence type="predicted"/>
<sequence>MNESELYNEHYNNFGKMNILDNKVMKDKLYDISNMVVEDREMLNILKMATKVSKVDTTVLILGETGVGKEGIAKYIHCNSNRKNNPFITINCGAIPENLIESELFGYESGAFTGANKGGKMGLFQLAHGGTIFLDEVGELPLEVQVKLLRVLQEHQIERVGSINSIKVDLRVVAATNKNLIELIEKNKFREDLYYRLSVFPIEIPPLRERKDDIVPLINYFLKDINDQYGFVSSFSEEAIKCLCEYSWPGNVRELRNIIERSIVMNGNTIIQRKDLPECINGFEVEQEFIFGINNFSIKGCSLKEFTQKIEFEIIEDAVERYGNIRMAAKALGIDPSTLIRKRNKNIKRHDE</sequence>
<evidence type="ECO:0000256" key="2">
    <source>
        <dbReference type="ARBA" id="ARBA00022797"/>
    </source>
</evidence>
<keyword evidence="2" id="KW-0058">Aromatic hydrocarbons catabolism</keyword>
<dbReference type="PROSITE" id="PS00676">
    <property type="entry name" value="SIGMA54_INTERACT_2"/>
    <property type="match status" value="1"/>
</dbReference>
<dbReference type="PANTHER" id="PTHR32071">
    <property type="entry name" value="TRANSCRIPTIONAL REGULATORY PROTEIN"/>
    <property type="match status" value="1"/>
</dbReference>
<dbReference type="InterPro" id="IPR025662">
    <property type="entry name" value="Sigma_54_int_dom_ATP-bd_1"/>
</dbReference>
<evidence type="ECO:0000259" key="8">
    <source>
        <dbReference type="PROSITE" id="PS50045"/>
    </source>
</evidence>
<evidence type="ECO:0000256" key="1">
    <source>
        <dbReference type="ARBA" id="ARBA00022741"/>
    </source>
</evidence>
<keyword evidence="1" id="KW-0547">Nucleotide-binding</keyword>
<dbReference type="InterPro" id="IPR025943">
    <property type="entry name" value="Sigma_54_int_dom_ATP-bd_2"/>
</dbReference>
<dbReference type="SUPFAM" id="SSF52540">
    <property type="entry name" value="P-loop containing nucleoside triphosphate hydrolases"/>
    <property type="match status" value="1"/>
</dbReference>
<dbReference type="Gene3D" id="1.10.8.60">
    <property type="match status" value="1"/>
</dbReference>
<evidence type="ECO:0000313" key="10">
    <source>
        <dbReference type="Proteomes" id="UP000198619"/>
    </source>
</evidence>
<dbReference type="SUPFAM" id="SSF46689">
    <property type="entry name" value="Homeodomain-like"/>
    <property type="match status" value="1"/>
</dbReference>
<protein>
    <recommendedName>
        <fullName evidence="7">HTH-type transcriptional regulatory protein TyrR</fullName>
    </recommendedName>
</protein>
<dbReference type="InterPro" id="IPR027417">
    <property type="entry name" value="P-loop_NTPase"/>
</dbReference>
<reference evidence="9 10" key="1">
    <citation type="submission" date="2016-10" db="EMBL/GenBank/DDBJ databases">
        <authorList>
            <person name="de Groot N.N."/>
        </authorList>
    </citation>
    <scope>NUCLEOTIDE SEQUENCE [LARGE SCALE GENOMIC DNA]</scope>
    <source>
        <strain evidence="9 10">DSM 12271</strain>
    </source>
</reference>
<dbReference type="STRING" id="84698.SAMN04488528_101015"/>
<dbReference type="RefSeq" id="WP_242948371.1">
    <property type="nucleotide sequence ID" value="NZ_FOKI01000010.1"/>
</dbReference>
<dbReference type="Pfam" id="PF25601">
    <property type="entry name" value="AAA_lid_14"/>
    <property type="match status" value="1"/>
</dbReference>
<evidence type="ECO:0000256" key="3">
    <source>
        <dbReference type="ARBA" id="ARBA00022840"/>
    </source>
</evidence>
<dbReference type="GO" id="GO:0005524">
    <property type="term" value="F:ATP binding"/>
    <property type="evidence" value="ECO:0007669"/>
    <property type="project" value="UniProtKB-KW"/>
</dbReference>
<organism evidence="9 10">
    <name type="scientific">Clostridium frigidicarnis</name>
    <dbReference type="NCBI Taxonomy" id="84698"/>
    <lineage>
        <taxon>Bacteria</taxon>
        <taxon>Bacillati</taxon>
        <taxon>Bacillota</taxon>
        <taxon>Clostridia</taxon>
        <taxon>Eubacteriales</taxon>
        <taxon>Clostridiaceae</taxon>
        <taxon>Clostridium</taxon>
    </lineage>
</organism>
<evidence type="ECO:0000256" key="5">
    <source>
        <dbReference type="ARBA" id="ARBA00023125"/>
    </source>
</evidence>
<dbReference type="Gene3D" id="1.10.10.60">
    <property type="entry name" value="Homeodomain-like"/>
    <property type="match status" value="1"/>
</dbReference>
<dbReference type="InterPro" id="IPR002078">
    <property type="entry name" value="Sigma_54_int"/>
</dbReference>
<keyword evidence="6" id="KW-0804">Transcription</keyword>
<dbReference type="Pfam" id="PF18024">
    <property type="entry name" value="HTH_50"/>
    <property type="match status" value="1"/>
</dbReference>
<dbReference type="EMBL" id="FOKI01000010">
    <property type="protein sequence ID" value="SFB05035.1"/>
    <property type="molecule type" value="Genomic_DNA"/>
</dbReference>
<evidence type="ECO:0000256" key="4">
    <source>
        <dbReference type="ARBA" id="ARBA00023015"/>
    </source>
</evidence>
<keyword evidence="3" id="KW-0067">ATP-binding</keyword>
<feature type="domain" description="Sigma-54 factor interaction" evidence="8">
    <location>
        <begin position="35"/>
        <end position="264"/>
    </location>
</feature>
<dbReference type="CDD" id="cd00009">
    <property type="entry name" value="AAA"/>
    <property type="match status" value="1"/>
</dbReference>
<dbReference type="PROSITE" id="PS00675">
    <property type="entry name" value="SIGMA54_INTERACT_1"/>
    <property type="match status" value="1"/>
</dbReference>
<keyword evidence="4" id="KW-0805">Transcription regulation</keyword>
<dbReference type="GO" id="GO:0006355">
    <property type="term" value="P:regulation of DNA-templated transcription"/>
    <property type="evidence" value="ECO:0007669"/>
    <property type="project" value="InterPro"/>
</dbReference>
<gene>
    <name evidence="9" type="ORF">SAMN04488528_101015</name>
</gene>
<dbReference type="InterPro" id="IPR009057">
    <property type="entry name" value="Homeodomain-like_sf"/>
</dbReference>
<dbReference type="SMART" id="SM00382">
    <property type="entry name" value="AAA"/>
    <property type="match status" value="1"/>
</dbReference>
<dbReference type="InterPro" id="IPR058031">
    <property type="entry name" value="AAA_lid_NorR"/>
</dbReference>
<dbReference type="PROSITE" id="PS50045">
    <property type="entry name" value="SIGMA54_INTERACT_4"/>
    <property type="match status" value="1"/>
</dbReference>
<evidence type="ECO:0000256" key="7">
    <source>
        <dbReference type="ARBA" id="ARBA00029500"/>
    </source>
</evidence>
<dbReference type="Proteomes" id="UP000198619">
    <property type="component" value="Unassembled WGS sequence"/>
</dbReference>
<dbReference type="InterPro" id="IPR030828">
    <property type="entry name" value="HTH_TyrR"/>
</dbReference>
<keyword evidence="10" id="KW-1185">Reference proteome</keyword>
<dbReference type="FunFam" id="3.40.50.300:FF:000006">
    <property type="entry name" value="DNA-binding transcriptional regulator NtrC"/>
    <property type="match status" value="1"/>
</dbReference>
<dbReference type="GO" id="GO:0003677">
    <property type="term" value="F:DNA binding"/>
    <property type="evidence" value="ECO:0007669"/>
    <property type="project" value="UniProtKB-KW"/>
</dbReference>
<dbReference type="AlphaFoldDB" id="A0A1I0XVE8"/>
<dbReference type="PANTHER" id="PTHR32071:SF57">
    <property type="entry name" value="C4-DICARBOXYLATE TRANSPORT TRANSCRIPTIONAL REGULATORY PROTEIN DCTD"/>
    <property type="match status" value="1"/>
</dbReference>
<evidence type="ECO:0000256" key="6">
    <source>
        <dbReference type="ARBA" id="ARBA00023163"/>
    </source>
</evidence>
<dbReference type="InterPro" id="IPR003593">
    <property type="entry name" value="AAA+_ATPase"/>
</dbReference>